<dbReference type="EMBL" id="JALBCA010000054">
    <property type="protein sequence ID" value="KAI2385790.1"/>
    <property type="molecule type" value="Genomic_DNA"/>
</dbReference>
<proteinExistence type="predicted"/>
<organism evidence="1">
    <name type="scientific">Ophidiomyces ophidiicola</name>
    <dbReference type="NCBI Taxonomy" id="1387563"/>
    <lineage>
        <taxon>Eukaryota</taxon>
        <taxon>Fungi</taxon>
        <taxon>Dikarya</taxon>
        <taxon>Ascomycota</taxon>
        <taxon>Pezizomycotina</taxon>
        <taxon>Eurotiomycetes</taxon>
        <taxon>Eurotiomycetidae</taxon>
        <taxon>Onygenales</taxon>
        <taxon>Onygenaceae</taxon>
        <taxon>Ophidiomyces</taxon>
    </lineage>
</organism>
<comment type="caution">
    <text evidence="1">The sequence shown here is derived from an EMBL/GenBank/DDBJ whole genome shotgun (WGS) entry which is preliminary data.</text>
</comment>
<name>A0ACB8UY40_9EURO</name>
<sequence length="466" mass="50778">MSLKYQGNLDGKQVAVSVSETGFEYEDLKSTQTSSVLLDKIVTVFPISNEGNEDSQISILFIEQSASDNSDIRLKCLEVRGLQDALWHRTMTVLPPYLRIPPSNTSNIHVVVSTHSGTHGALRFFDNALRPLLSKMGIEGYQHYETQSAETIIELSRAIFLPKAQAGVRQTIILLSGDGGLVDIIKVLSGMGHSSSCDMGVFVAPYVSLIPMGTGNATANSTGLAGDATWGLSTLLHGRPQRLPLFRVSLSPGSAYVIDEGRRKKPMLESTETNGAAEVYGAVVVSWGMHASLVAESDTTEYRKFGAERFQMAAKELLYPSDGSQTHQYQGGLTLIKKGLPGAEGVVAVDRMKHMYVLVTLMSQLEKGFTISPSSTPLDGQLRVVHFGPLDPDVAMGLMMKAYDGGKHVNDNLVGYEAVEGVRIEFQEEDDKWRRVCVDGKILVIEKGGWLEVRASSENLLDLIIL</sequence>
<protein>
    <submittedName>
        <fullName evidence="1">Uncharacterized protein</fullName>
    </submittedName>
</protein>
<gene>
    <name evidence="1" type="ORF">LOY88_003879</name>
</gene>
<accession>A0ACB8UY40</accession>
<evidence type="ECO:0000313" key="1">
    <source>
        <dbReference type="EMBL" id="KAI2385790.1"/>
    </source>
</evidence>
<reference evidence="1" key="1">
    <citation type="journal article" date="2022" name="bioRxiv">
        <title>Population genetic analysis of Ophidiomyces ophidiicola, the causative agent of snake fungal disease, indicates recent introductions to the USA.</title>
        <authorList>
            <person name="Ladner J.T."/>
            <person name="Palmer J.M."/>
            <person name="Ettinger C.L."/>
            <person name="Stajich J.E."/>
            <person name="Farrell T.M."/>
            <person name="Glorioso B.M."/>
            <person name="Lawson B."/>
            <person name="Price S.J."/>
            <person name="Stengle A.G."/>
            <person name="Grear D.A."/>
            <person name="Lorch J.M."/>
        </authorList>
    </citation>
    <scope>NUCLEOTIDE SEQUENCE</scope>
    <source>
        <strain evidence="1">NWHC 24266-5</strain>
    </source>
</reference>